<dbReference type="PROSITE" id="PS00855">
    <property type="entry name" value="SPASE_II"/>
    <property type="match status" value="1"/>
</dbReference>
<evidence type="ECO:0000256" key="11">
    <source>
        <dbReference type="RuleBase" id="RU004181"/>
    </source>
</evidence>
<keyword evidence="5 9" id="KW-0064">Aspartyl protease</keyword>
<comment type="function">
    <text evidence="9 10">This protein specifically catalyzes the removal of signal peptides from prolipoproteins.</text>
</comment>
<name>A0A6J4TTL0_9SPHN</name>
<organism evidence="12">
    <name type="scientific">uncultured Sphingomonas sp</name>
    <dbReference type="NCBI Taxonomy" id="158754"/>
    <lineage>
        <taxon>Bacteria</taxon>
        <taxon>Pseudomonadati</taxon>
        <taxon>Pseudomonadota</taxon>
        <taxon>Alphaproteobacteria</taxon>
        <taxon>Sphingomonadales</taxon>
        <taxon>Sphingomonadaceae</taxon>
        <taxon>Sphingomonas</taxon>
        <taxon>environmental samples</taxon>
    </lineage>
</organism>
<dbReference type="GO" id="GO:0004190">
    <property type="term" value="F:aspartic-type endopeptidase activity"/>
    <property type="evidence" value="ECO:0007669"/>
    <property type="project" value="UniProtKB-UniRule"/>
</dbReference>
<accession>A0A6J4TTL0</accession>
<evidence type="ECO:0000256" key="9">
    <source>
        <dbReference type="HAMAP-Rule" id="MF_00161"/>
    </source>
</evidence>
<evidence type="ECO:0000313" key="12">
    <source>
        <dbReference type="EMBL" id="CAA9531912.1"/>
    </source>
</evidence>
<evidence type="ECO:0000256" key="6">
    <source>
        <dbReference type="ARBA" id="ARBA00022801"/>
    </source>
</evidence>
<comment type="subcellular location">
    <subcellularLocation>
        <location evidence="9">Cell membrane</location>
        <topology evidence="9">Multi-pass membrane protein</topology>
    </subcellularLocation>
</comment>
<dbReference type="NCBIfam" id="TIGR00077">
    <property type="entry name" value="lspA"/>
    <property type="match status" value="1"/>
</dbReference>
<dbReference type="PANTHER" id="PTHR33695:SF1">
    <property type="entry name" value="LIPOPROTEIN SIGNAL PEPTIDASE"/>
    <property type="match status" value="1"/>
</dbReference>
<evidence type="ECO:0000256" key="7">
    <source>
        <dbReference type="ARBA" id="ARBA00022989"/>
    </source>
</evidence>
<dbReference type="RefSeq" id="WP_294171007.1">
    <property type="nucleotide sequence ID" value="NZ_CADCWA010000189.1"/>
</dbReference>
<keyword evidence="6 9" id="KW-0378">Hydrolase</keyword>
<comment type="catalytic activity">
    <reaction evidence="9 10">
        <text>Release of signal peptides from bacterial membrane prolipoproteins. Hydrolyzes -Xaa-Yaa-Zaa-|-(S,diacylglyceryl)Cys-, in which Xaa is hydrophobic (preferably Leu), and Yaa (Ala or Ser) and Zaa (Gly or Ala) have small, neutral side chains.</text>
        <dbReference type="EC" id="3.4.23.36"/>
    </reaction>
</comment>
<keyword evidence="8 9" id="KW-0472">Membrane</keyword>
<keyword evidence="7 9" id="KW-1133">Transmembrane helix</keyword>
<dbReference type="HAMAP" id="MF_00161">
    <property type="entry name" value="LspA"/>
    <property type="match status" value="1"/>
</dbReference>
<sequence>MRASPRVGLLVAALIFVADQLSKWLVAGPLGLTDLGQSIELLPVFDLTRVHNHGISLGLLTAASDTQRWLLVAFTAAIAALVTYWLFREPKRGDQIALGMVLGGALGNILDRARLGYVFDFADLHFGTFRPFLVFNVADAAISIGVAILILRALLIKDARPEEKVQDA</sequence>
<feature type="transmembrane region" description="Helical" evidence="9">
    <location>
        <begin position="69"/>
        <end position="87"/>
    </location>
</feature>
<evidence type="ECO:0000256" key="5">
    <source>
        <dbReference type="ARBA" id="ARBA00022750"/>
    </source>
</evidence>
<dbReference type="AlphaFoldDB" id="A0A6J4TTL0"/>
<keyword evidence="3 9" id="KW-0645">Protease</keyword>
<dbReference type="PANTHER" id="PTHR33695">
    <property type="entry name" value="LIPOPROTEIN SIGNAL PEPTIDASE"/>
    <property type="match status" value="1"/>
</dbReference>
<reference evidence="12" key="1">
    <citation type="submission" date="2020-02" db="EMBL/GenBank/DDBJ databases">
        <authorList>
            <person name="Meier V. D."/>
        </authorList>
    </citation>
    <scope>NUCLEOTIDE SEQUENCE</scope>
    <source>
        <strain evidence="12">AVDCRST_MAG31</strain>
    </source>
</reference>
<dbReference type="GO" id="GO:0006508">
    <property type="term" value="P:proteolysis"/>
    <property type="evidence" value="ECO:0007669"/>
    <property type="project" value="UniProtKB-KW"/>
</dbReference>
<dbReference type="InterPro" id="IPR001872">
    <property type="entry name" value="Peptidase_A8"/>
</dbReference>
<dbReference type="EMBL" id="CADCWA010000189">
    <property type="protein sequence ID" value="CAA9531912.1"/>
    <property type="molecule type" value="Genomic_DNA"/>
</dbReference>
<evidence type="ECO:0000256" key="8">
    <source>
        <dbReference type="ARBA" id="ARBA00023136"/>
    </source>
</evidence>
<evidence type="ECO:0000256" key="4">
    <source>
        <dbReference type="ARBA" id="ARBA00022692"/>
    </source>
</evidence>
<dbReference type="Pfam" id="PF01252">
    <property type="entry name" value="Peptidase_A8"/>
    <property type="match status" value="1"/>
</dbReference>
<feature type="transmembrane region" description="Helical" evidence="9">
    <location>
        <begin position="133"/>
        <end position="155"/>
    </location>
</feature>
<feature type="active site" evidence="9">
    <location>
        <position position="120"/>
    </location>
</feature>
<proteinExistence type="inferred from homology"/>
<comment type="similarity">
    <text evidence="1 9 11">Belongs to the peptidase A8 family.</text>
</comment>
<keyword evidence="4 9" id="KW-0812">Transmembrane</keyword>
<evidence type="ECO:0000256" key="1">
    <source>
        <dbReference type="ARBA" id="ARBA00006139"/>
    </source>
</evidence>
<comment type="pathway">
    <text evidence="9">Protein modification; lipoprotein biosynthesis (signal peptide cleavage).</text>
</comment>
<keyword evidence="2 9" id="KW-1003">Cell membrane</keyword>
<evidence type="ECO:0000256" key="10">
    <source>
        <dbReference type="RuleBase" id="RU000594"/>
    </source>
</evidence>
<dbReference type="EC" id="3.4.23.36" evidence="9"/>
<keyword evidence="12" id="KW-0449">Lipoprotein</keyword>
<comment type="caution">
    <text evidence="9">Lacks conserved residue(s) required for the propagation of feature annotation.</text>
</comment>
<evidence type="ECO:0000256" key="3">
    <source>
        <dbReference type="ARBA" id="ARBA00022670"/>
    </source>
</evidence>
<protein>
    <recommendedName>
        <fullName evidence="9">Lipoprotein signal peptidase</fullName>
        <ecNumber evidence="9">3.4.23.36</ecNumber>
    </recommendedName>
    <alternativeName>
        <fullName evidence="9">Prolipoprotein signal peptidase</fullName>
    </alternativeName>
    <alternativeName>
        <fullName evidence="9">Signal peptidase II</fullName>
        <shortName evidence="9">SPase II</shortName>
    </alternativeName>
</protein>
<gene>
    <name evidence="9" type="primary">lspA</name>
    <name evidence="12" type="ORF">AVDCRST_MAG31-2467</name>
</gene>
<dbReference type="GO" id="GO:0005886">
    <property type="term" value="C:plasma membrane"/>
    <property type="evidence" value="ECO:0007669"/>
    <property type="project" value="UniProtKB-SubCell"/>
</dbReference>
<dbReference type="PRINTS" id="PR00781">
    <property type="entry name" value="LIPOSIGPTASE"/>
</dbReference>
<feature type="transmembrane region" description="Helical" evidence="9">
    <location>
        <begin position="96"/>
        <end position="113"/>
    </location>
</feature>
<feature type="active site" evidence="9">
    <location>
        <position position="139"/>
    </location>
</feature>
<dbReference type="UniPathway" id="UPA00665"/>
<evidence type="ECO:0000256" key="2">
    <source>
        <dbReference type="ARBA" id="ARBA00022475"/>
    </source>
</evidence>